<reference evidence="1 2" key="1">
    <citation type="submission" date="2024-04" db="EMBL/GenBank/DDBJ databases">
        <title>Tritrichomonas musculus Genome.</title>
        <authorList>
            <person name="Alves-Ferreira E."/>
            <person name="Grigg M."/>
            <person name="Lorenzi H."/>
            <person name="Galac M."/>
        </authorList>
    </citation>
    <scope>NUCLEOTIDE SEQUENCE [LARGE SCALE GENOMIC DNA]</scope>
    <source>
        <strain evidence="1 2">EAF2021</strain>
    </source>
</reference>
<dbReference type="SUPFAM" id="SSF52058">
    <property type="entry name" value="L domain-like"/>
    <property type="match status" value="2"/>
</dbReference>
<protein>
    <recommendedName>
        <fullName evidence="3">Surface antigen BspA-like</fullName>
    </recommendedName>
</protein>
<dbReference type="Gene3D" id="3.80.10.10">
    <property type="entry name" value="Ribonuclease Inhibitor"/>
    <property type="match status" value="3"/>
</dbReference>
<dbReference type="Pfam" id="PF13306">
    <property type="entry name" value="LRR_5"/>
    <property type="match status" value="3"/>
</dbReference>
<dbReference type="EMBL" id="JAPFFF010000075">
    <property type="protein sequence ID" value="KAK8835719.1"/>
    <property type="molecule type" value="Genomic_DNA"/>
</dbReference>
<dbReference type="PANTHER" id="PTHR45661">
    <property type="entry name" value="SURFACE ANTIGEN"/>
    <property type="match status" value="1"/>
</dbReference>
<dbReference type="InterPro" id="IPR053139">
    <property type="entry name" value="Surface_bspA-like"/>
</dbReference>
<dbReference type="PANTHER" id="PTHR45661:SF3">
    <property type="entry name" value="IG-LIKE DOMAIN-CONTAINING PROTEIN"/>
    <property type="match status" value="1"/>
</dbReference>
<dbReference type="InterPro" id="IPR032675">
    <property type="entry name" value="LRR_dom_sf"/>
</dbReference>
<evidence type="ECO:0000313" key="2">
    <source>
        <dbReference type="Proteomes" id="UP001470230"/>
    </source>
</evidence>
<accession>A0ABR2GP90</accession>
<evidence type="ECO:0000313" key="1">
    <source>
        <dbReference type="EMBL" id="KAK8835719.1"/>
    </source>
</evidence>
<organism evidence="1 2">
    <name type="scientific">Tritrichomonas musculus</name>
    <dbReference type="NCBI Taxonomy" id="1915356"/>
    <lineage>
        <taxon>Eukaryota</taxon>
        <taxon>Metamonada</taxon>
        <taxon>Parabasalia</taxon>
        <taxon>Tritrichomonadida</taxon>
        <taxon>Tritrichomonadidae</taxon>
        <taxon>Tritrichomonas</taxon>
    </lineage>
</organism>
<dbReference type="Proteomes" id="UP001470230">
    <property type="component" value="Unassembled WGS sequence"/>
</dbReference>
<evidence type="ECO:0008006" key="3">
    <source>
        <dbReference type="Google" id="ProtNLM"/>
    </source>
</evidence>
<proteinExistence type="predicted"/>
<keyword evidence="2" id="KW-1185">Reference proteome</keyword>
<gene>
    <name evidence="1" type="ORF">M9Y10_040537</name>
</gene>
<comment type="caution">
    <text evidence="1">The sequence shown here is derived from an EMBL/GenBank/DDBJ whole genome shotgun (WGS) entry which is preliminary data.</text>
</comment>
<name>A0ABR2GP90_9EUKA</name>
<dbReference type="InterPro" id="IPR026906">
    <property type="entry name" value="LRR_5"/>
</dbReference>
<sequence length="362" mass="40151">MDEIPNDTFKGCKSLREIIIPQSIKKIGNNSFSGCTSLNAITIPKSVKEVGENCFEGCISLKQVVIDLFYTNIEKSTFKGCLQLQDIITRKRKTENMKSSSLSEERIIISSKQTEILFDENILESSYFLSSISEFKEIIFEIRYPTESFERIYRLINKLKKTDPKTIKICIFISGIETTDTHFCGNKDIDMIKLDSSIKTIEGDFYKGSFSNCSSIIQISIPSSVTTIGSSAFSDCSSLKQISIPSSITSIEGSIFNGCTNLENMQVIPNQKERLRFIEEKFLISKSLKQISIPSSVTSIGSYAFSHCSSLKQISIPSSVTSIGSDAFNDCSSLIQISIPSSINNTKSLGLSSRTNLLANDK</sequence>